<reference evidence="14" key="1">
    <citation type="submission" date="2020-02" db="EMBL/GenBank/DDBJ databases">
        <title>Relaxed selection underlies rapid genomic changes in the transitions from sociality to social parasitism in ants.</title>
        <authorList>
            <person name="Bi X."/>
        </authorList>
    </citation>
    <scope>NUCLEOTIDE SEQUENCE</scope>
    <source>
        <strain evidence="14">BGI-DK2013a</strain>
        <tissue evidence="14">Whole body</tissue>
    </source>
</reference>
<keyword evidence="8" id="KW-0492">Microsome</keyword>
<evidence type="ECO:0000313" key="15">
    <source>
        <dbReference type="Proteomes" id="UP000667349"/>
    </source>
</evidence>
<dbReference type="SUPFAM" id="SSF48264">
    <property type="entry name" value="Cytochrome P450"/>
    <property type="match status" value="5"/>
</dbReference>
<feature type="transmembrane region" description="Helical" evidence="13">
    <location>
        <begin position="702"/>
        <end position="720"/>
    </location>
</feature>
<dbReference type="GO" id="GO:0005506">
    <property type="term" value="F:iron ion binding"/>
    <property type="evidence" value="ECO:0007669"/>
    <property type="project" value="InterPro"/>
</dbReference>
<evidence type="ECO:0000256" key="2">
    <source>
        <dbReference type="ARBA" id="ARBA00004174"/>
    </source>
</evidence>
<keyword evidence="9" id="KW-0560">Oxidoreductase</keyword>
<dbReference type="GO" id="GO:0016705">
    <property type="term" value="F:oxidoreductase activity, acting on paired donors, with incorporation or reduction of molecular oxygen"/>
    <property type="evidence" value="ECO:0007669"/>
    <property type="project" value="InterPro"/>
</dbReference>
<dbReference type="Pfam" id="PF00067">
    <property type="entry name" value="p450"/>
    <property type="match status" value="6"/>
</dbReference>
<keyword evidence="5" id="KW-0349">Heme</keyword>
<dbReference type="InterPro" id="IPR050476">
    <property type="entry name" value="Insect_CytP450_Detox"/>
</dbReference>
<feature type="non-terminal residue" evidence="14">
    <location>
        <position position="1903"/>
    </location>
</feature>
<evidence type="ECO:0000256" key="4">
    <source>
        <dbReference type="ARBA" id="ARBA00010617"/>
    </source>
</evidence>
<feature type="transmembrane region" description="Helical" evidence="13">
    <location>
        <begin position="1364"/>
        <end position="1389"/>
    </location>
</feature>
<keyword evidence="13" id="KW-0812">Transmembrane</keyword>
<dbReference type="CDD" id="cd11056">
    <property type="entry name" value="CYP6-like"/>
    <property type="match status" value="1"/>
</dbReference>
<keyword evidence="10" id="KW-0408">Iron</keyword>
<evidence type="ECO:0000313" key="14">
    <source>
        <dbReference type="EMBL" id="KAG5307128.1"/>
    </source>
</evidence>
<keyword evidence="15" id="KW-1185">Reference proteome</keyword>
<protein>
    <submittedName>
        <fullName evidence="14">CP9E2 protein</fullName>
    </submittedName>
</protein>
<dbReference type="InterPro" id="IPR002401">
    <property type="entry name" value="Cyt_P450_E_grp-I"/>
</dbReference>
<evidence type="ECO:0000256" key="8">
    <source>
        <dbReference type="ARBA" id="ARBA00022848"/>
    </source>
</evidence>
<keyword evidence="11" id="KW-0503">Monooxygenase</keyword>
<feature type="transmembrane region" description="Helical" evidence="13">
    <location>
        <begin position="732"/>
        <end position="749"/>
    </location>
</feature>
<dbReference type="InterPro" id="IPR036396">
    <property type="entry name" value="Cyt_P450_sf"/>
</dbReference>
<proteinExistence type="inferred from homology"/>
<evidence type="ECO:0000256" key="3">
    <source>
        <dbReference type="ARBA" id="ARBA00004406"/>
    </source>
</evidence>
<keyword evidence="12 13" id="KW-0472">Membrane</keyword>
<feature type="transmembrane region" description="Helical" evidence="13">
    <location>
        <begin position="446"/>
        <end position="464"/>
    </location>
</feature>
<feature type="transmembrane region" description="Helical" evidence="13">
    <location>
        <begin position="97"/>
        <end position="116"/>
    </location>
</feature>
<dbReference type="PRINTS" id="PR00463">
    <property type="entry name" value="EP450I"/>
</dbReference>
<accession>A0A836JC53</accession>
<feature type="transmembrane region" description="Helical" evidence="13">
    <location>
        <begin position="476"/>
        <end position="493"/>
    </location>
</feature>
<dbReference type="GO" id="GO:0020037">
    <property type="term" value="F:heme binding"/>
    <property type="evidence" value="ECO:0007669"/>
    <property type="project" value="InterPro"/>
</dbReference>
<dbReference type="GO" id="GO:0005789">
    <property type="term" value="C:endoplasmic reticulum membrane"/>
    <property type="evidence" value="ECO:0007669"/>
    <property type="project" value="UniProtKB-SubCell"/>
</dbReference>
<comment type="cofactor">
    <cofactor evidence="1">
        <name>heme</name>
        <dbReference type="ChEBI" id="CHEBI:30413"/>
    </cofactor>
</comment>
<dbReference type="InterPro" id="IPR017972">
    <property type="entry name" value="Cyt_P450_CS"/>
</dbReference>
<dbReference type="Gene3D" id="1.10.630.10">
    <property type="entry name" value="Cytochrome P450"/>
    <property type="match status" value="6"/>
</dbReference>
<dbReference type="PRINTS" id="PR00385">
    <property type="entry name" value="P450"/>
</dbReference>
<feature type="transmembrane region" description="Helical" evidence="13">
    <location>
        <begin position="1038"/>
        <end position="1062"/>
    </location>
</feature>
<dbReference type="FunFam" id="1.10.630.10:FF:000042">
    <property type="entry name" value="Cytochrome P450"/>
    <property type="match status" value="1"/>
</dbReference>
<keyword evidence="7" id="KW-0256">Endoplasmic reticulum</keyword>
<feature type="transmembrane region" description="Helical" evidence="13">
    <location>
        <begin position="1401"/>
        <end position="1425"/>
    </location>
</feature>
<comment type="caution">
    <text evidence="14">The sequence shown here is derived from an EMBL/GenBank/DDBJ whole genome shotgun (WGS) entry which is preliminary data.</text>
</comment>
<feature type="transmembrane region" description="Helical" evidence="13">
    <location>
        <begin position="1074"/>
        <end position="1091"/>
    </location>
</feature>
<dbReference type="InterPro" id="IPR001128">
    <property type="entry name" value="Cyt_P450"/>
</dbReference>
<comment type="similarity">
    <text evidence="4">Belongs to the cytochrome P450 family.</text>
</comment>
<evidence type="ECO:0000256" key="13">
    <source>
        <dbReference type="SAM" id="Phobius"/>
    </source>
</evidence>
<dbReference type="PANTHER" id="PTHR24292">
    <property type="entry name" value="CYTOCHROME P450"/>
    <property type="match status" value="1"/>
</dbReference>
<evidence type="ECO:0000256" key="9">
    <source>
        <dbReference type="ARBA" id="ARBA00023002"/>
    </source>
</evidence>
<dbReference type="Proteomes" id="UP000667349">
    <property type="component" value="Unassembled WGS sequence"/>
</dbReference>
<name>A0A836JC53_9HYME</name>
<evidence type="ECO:0000256" key="1">
    <source>
        <dbReference type="ARBA" id="ARBA00001971"/>
    </source>
</evidence>
<feature type="transmembrane region" description="Helical" evidence="13">
    <location>
        <begin position="1112"/>
        <end position="1132"/>
    </location>
</feature>
<evidence type="ECO:0000256" key="12">
    <source>
        <dbReference type="ARBA" id="ARBA00023136"/>
    </source>
</evidence>
<feature type="non-terminal residue" evidence="14">
    <location>
        <position position="1"/>
    </location>
</feature>
<comment type="subcellular location">
    <subcellularLocation>
        <location evidence="3">Endoplasmic reticulum membrane</location>
        <topology evidence="3">Peripheral membrane protein</topology>
    </subcellularLocation>
    <subcellularLocation>
        <location evidence="2">Microsome membrane</location>
        <topology evidence="2">Peripheral membrane protein</topology>
    </subcellularLocation>
</comment>
<gene>
    <name evidence="14" type="primary">Cyp9e2_10</name>
    <name evidence="14" type="ORF">G6Z75_0003263</name>
</gene>
<keyword evidence="13" id="KW-1133">Transmembrane helix</keyword>
<evidence type="ECO:0000256" key="6">
    <source>
        <dbReference type="ARBA" id="ARBA00022723"/>
    </source>
</evidence>
<evidence type="ECO:0000256" key="7">
    <source>
        <dbReference type="ARBA" id="ARBA00022824"/>
    </source>
</evidence>
<dbReference type="PROSITE" id="PS00086">
    <property type="entry name" value="CYTOCHROME_P450"/>
    <property type="match status" value="3"/>
</dbReference>
<evidence type="ECO:0000256" key="11">
    <source>
        <dbReference type="ARBA" id="ARBA00023033"/>
    </source>
</evidence>
<sequence length="1903" mass="222676">MIKVVPFHLLARCELKQCAKTSSKIKFNEKNLLMMPKDGFWLNIQHRNDKFSKYIHFSSPVTIRWRNDFLLYLSSSISQVVFRFSCCLSFIIFIMEYWSISVLSIVISVLVTYYLFGKLNFFKRHGIIHIPSIPILGVMAPVIFRRISFVDFTRKIYNFNRDAKYIGFYATTKPVLMLRDPEVIKDVVVKNFDTFINNPVSVDANDYVLSQNLFGLQNTKWRHVKKLLSPLFTSSKMKTMFISMSKHAADFVELISMLPADKCDVNMKDIFRRYTNDVIALCIYGMKIDSIRDPTNKFYVCGKGITHVSTILIIKYIFIRAFSKLGRILNIKLYNNQEMKYFESRIKNEIVIRDAEHISRPDMIQLMLDNRGKERIQLDVDDIVAQAYAFYFAGSETSSSVMSYIAYQIVANPSIQVKLRQEIDELLNELNGNVTYETILILIMEYWSISVLSIVISVLVTYYLFRKLNFFKRHGIIHIASIPILGAMVSIIFRRMSFVDFTKKIYNLNRDAKYIGFYATTKPVLCRDLEEIKDVIVKNFDTFINNPVFVDANDYVLSQNLFGLQNIKWRKSFTINKGMFIWIPLYAIYYNEKNYDNPEKFRPERFLNNVQDNNYQSLFYFPFGLRSRICIDRRFGLLMIKIGRSTLSAPALVTNTSLPSPSQDSTKSILDFIVQTKNVLFKNSLLPYHKPSDFRVILIMEYWPISVSSIVISVLVTYYLFRKFNFFKRHDIIHIASIPILGAMAPIIFRRISFVDFTRKIYNLNRDAKYIGFYATTKPVLMLRDPEVIKDVVVKNFDTFINNPVFVDANDYVLSQNLFGLQNTKWRHVKNLLSPSFTSSKMKTMFTFISKHAADFAELMSTLPADKSDINMKDIFDRYTNDVIALYAVIKEALRLFSPSIMERICEKAYKLPPALPGEKSFTINKGMIIWVPLYAIHHDEKYYDNPEEFRPERFLNNDQDNNYRPSFYFPFGLGPRMCIGRRFSLLMIKVVLFHLLARCELKQCAKTSSIKFSEKNLAMMPKDGFWLNIQHRNDFRVIFIMEYWSISVLSIVISVLVTYYLFGKLNFFKRHGIIHIPSIPILGVMAPVIFRRISFVDFTRKIYNFNRDAKYIGFYATTKPVLMLPYGFYFASFETSSSVMSFITYKIATNPCIQIKLQQEIDELWNESNVTYETINKLKYLDAVIKEALRLFSSSIMERICEKSYKLPPALPGEKSFTINKGMFIWVPLYAIHHDEKYYDNPEEFRPERFLNNDQDNNYRPSFYFPFGLGPRMCIGRRFSLLMIKVVLFHLLARCELKQCAKTSSIKFSEKNLIIMPKDGFWLNIQHRYDNRFIPPSSATLPTVSPRSSVNFLLTHFHLVQPFLRYLVFSHGLSLVPVVPTMSLFSLLANCTRDCHSFRVIFIMEYWLISVLSIVISILVTYYLFRKFNFFKRHGIIHVPSIPILGAMAPIIFRRMSFVDFTRKIYNLNRDAKYIGFYATTKPVLMLRDPEVIKDVVVKNFDTFINNPVFVDANDYVLSQNLFGLQNTKWRHVKNLLTSSKMKIMFTFMSKHAADFAELMSTLPADKSDINMKDIFDRYTNDIIALCIYGMKIDSVRDPTNKFYICGKDITYMSAIRSIKYIFIRTFPKLGRIFNIKLLNNHEMKYFESTIKNEIAIRDTEHITRPDMIQLMLDNRSKDGQIQLDVDDIVAQAYAFYFAGFETSSSVMSFITYKIATNPSIQIKLQQEIDELWNESNVTYETINKLKYLDAVIKKALRLFSSSVMERICEKAYKLPPALPGEKSFTINKGMIIWVPLYAIHHDEKYYDNAEEFRPERFLNNDQDNNYRSSFYFPFGLGSRMCIGKRFSLLMIKVVLFHLLARCELKQCPKTSSIKFSEKNLAMIPKDGFWLNIQQRSEYDRD</sequence>
<dbReference type="EMBL" id="JAANHZ010000770">
    <property type="protein sequence ID" value="KAG5307128.1"/>
    <property type="molecule type" value="Genomic_DNA"/>
</dbReference>
<evidence type="ECO:0000256" key="10">
    <source>
        <dbReference type="ARBA" id="ARBA00023004"/>
    </source>
</evidence>
<keyword evidence="6" id="KW-0479">Metal-binding</keyword>
<dbReference type="PANTHER" id="PTHR24292:SF54">
    <property type="entry name" value="CYP9F3-RELATED"/>
    <property type="match status" value="1"/>
</dbReference>
<dbReference type="GO" id="GO:0004497">
    <property type="term" value="F:monooxygenase activity"/>
    <property type="evidence" value="ECO:0007669"/>
    <property type="project" value="UniProtKB-KW"/>
</dbReference>
<organism evidence="14 15">
    <name type="scientific">Acromyrmex insinuator</name>
    <dbReference type="NCBI Taxonomy" id="230686"/>
    <lineage>
        <taxon>Eukaryota</taxon>
        <taxon>Metazoa</taxon>
        <taxon>Ecdysozoa</taxon>
        <taxon>Arthropoda</taxon>
        <taxon>Hexapoda</taxon>
        <taxon>Insecta</taxon>
        <taxon>Pterygota</taxon>
        <taxon>Neoptera</taxon>
        <taxon>Endopterygota</taxon>
        <taxon>Hymenoptera</taxon>
        <taxon>Apocrita</taxon>
        <taxon>Aculeata</taxon>
        <taxon>Formicoidea</taxon>
        <taxon>Formicidae</taxon>
        <taxon>Myrmicinae</taxon>
        <taxon>Acromyrmex</taxon>
    </lineage>
</organism>
<evidence type="ECO:0000256" key="5">
    <source>
        <dbReference type="ARBA" id="ARBA00022617"/>
    </source>
</evidence>